<evidence type="ECO:0000313" key="2">
    <source>
        <dbReference type="Proteomes" id="UP000192582"/>
    </source>
</evidence>
<reference evidence="1 2" key="1">
    <citation type="submission" date="2017-04" db="EMBL/GenBank/DDBJ databases">
        <authorList>
            <person name="Afonso C.L."/>
            <person name="Miller P.J."/>
            <person name="Scott M.A."/>
            <person name="Spackman E."/>
            <person name="Goraichik I."/>
            <person name="Dimitrov K.M."/>
            <person name="Suarez D.L."/>
            <person name="Swayne D.E."/>
        </authorList>
    </citation>
    <scope>NUCLEOTIDE SEQUENCE [LARGE SCALE GENOMIC DNA]</scope>
    <source>
        <strain evidence="1 2">KR-140</strain>
    </source>
</reference>
<protein>
    <submittedName>
        <fullName evidence="1">Uncharacterized protein</fullName>
    </submittedName>
</protein>
<name>A0A1W1UIK8_9DEIO</name>
<accession>A0A1W1UIK8</accession>
<dbReference type="Proteomes" id="UP000192582">
    <property type="component" value="Unassembled WGS sequence"/>
</dbReference>
<keyword evidence="2" id="KW-1185">Reference proteome</keyword>
<organism evidence="1 2">
    <name type="scientific">Deinococcus hopiensis KR-140</name>
    <dbReference type="NCBI Taxonomy" id="695939"/>
    <lineage>
        <taxon>Bacteria</taxon>
        <taxon>Thermotogati</taxon>
        <taxon>Deinococcota</taxon>
        <taxon>Deinococci</taxon>
        <taxon>Deinococcales</taxon>
        <taxon>Deinococcaceae</taxon>
        <taxon>Deinococcus</taxon>
    </lineage>
</organism>
<evidence type="ECO:0000313" key="1">
    <source>
        <dbReference type="EMBL" id="SMB80604.1"/>
    </source>
</evidence>
<dbReference type="AlphaFoldDB" id="A0A1W1UIK8"/>
<dbReference type="EMBL" id="FWWU01000004">
    <property type="protein sequence ID" value="SMB80604.1"/>
    <property type="molecule type" value="Genomic_DNA"/>
</dbReference>
<sequence length="81" mass="8237">MLVGQLGKPPLPGLVIRGGVKWRALADFSVPALRTDSRKPCGGSLGRVGARLMPVKLARPGTIGQFAPAASGDACSGLLVT</sequence>
<dbReference type="STRING" id="695939.SAMN00790413_05576"/>
<gene>
    <name evidence="1" type="ORF">SAMN00790413_05576</name>
</gene>
<proteinExistence type="predicted"/>